<protein>
    <submittedName>
        <fullName evidence="4">T9SS type A sorting domain-containing protein</fullName>
    </submittedName>
</protein>
<dbReference type="GO" id="GO:0071966">
    <property type="term" value="P:fungal-type cell wall polysaccharide metabolic process"/>
    <property type="evidence" value="ECO:0007669"/>
    <property type="project" value="TreeGrafter"/>
</dbReference>
<dbReference type="Pfam" id="PF18962">
    <property type="entry name" value="Por_Secre_tail"/>
    <property type="match status" value="1"/>
</dbReference>
<organism evidence="4 5">
    <name type="scientific">Flavobacterium nackdongense</name>
    <dbReference type="NCBI Taxonomy" id="2547394"/>
    <lineage>
        <taxon>Bacteria</taxon>
        <taxon>Pseudomonadati</taxon>
        <taxon>Bacteroidota</taxon>
        <taxon>Flavobacteriia</taxon>
        <taxon>Flavobacteriales</taxon>
        <taxon>Flavobacteriaceae</taxon>
        <taxon>Flavobacterium</taxon>
    </lineage>
</organism>
<reference evidence="5" key="1">
    <citation type="submission" date="2019-03" db="EMBL/GenBank/DDBJ databases">
        <title>Flavobacterium sp.</title>
        <authorList>
            <person name="Kim H."/>
        </authorList>
    </citation>
    <scope>NUCLEOTIDE SEQUENCE [LARGE SCALE GENOMIC DNA]</scope>
    <source>
        <strain evidence="5">GS13</strain>
    </source>
</reference>
<accession>A0A4P6YDJ3</accession>
<dbReference type="InterPro" id="IPR000421">
    <property type="entry name" value="FA58C"/>
</dbReference>
<dbReference type="InterPro" id="IPR026444">
    <property type="entry name" value="Secre_tail"/>
</dbReference>
<dbReference type="PANTHER" id="PTHR34154">
    <property type="entry name" value="ALKALI-SENSITIVE LINKAGE PROTEIN 1"/>
    <property type="match status" value="1"/>
</dbReference>
<dbReference type="NCBIfam" id="TIGR04183">
    <property type="entry name" value="Por_Secre_tail"/>
    <property type="match status" value="1"/>
</dbReference>
<feature type="chain" id="PRO_5020341487" evidence="2">
    <location>
        <begin position="22"/>
        <end position="786"/>
    </location>
</feature>
<dbReference type="SUPFAM" id="SSF51445">
    <property type="entry name" value="(Trans)glycosidases"/>
    <property type="match status" value="1"/>
</dbReference>
<evidence type="ECO:0000313" key="5">
    <source>
        <dbReference type="Proteomes" id="UP000291124"/>
    </source>
</evidence>
<gene>
    <name evidence="4" type="ORF">E1750_16800</name>
</gene>
<sequence>MKRILQLGTMFMMCIGFFANAQDIVWTGSAANNDFFDEGNWKNSVTNVPPSIDAINPGVAVNLPLRIDNVTTTIIANGEINLGSGSLAIGMANLTAQSFSGAGGTFTINEGAYVELSDTAPFKFTTPQVQINFTSGLAWIRTPNVSARLVSVSYLGLIKVNGANSAYRTNLRLDNYYFTGCVIRTNLASTTPLTVYDGTNLQGASVGIPVNAIHSGAALPGAMNDKIESFLLKKGYMVTIADEAAGTGKSKNYVASESDLVINILPATLQNAISFIRVMPWNWTTKKGFNAPVDSNLNASWRYQWNSFENSPAQNEYVPMSWGQGTADDAGVAKFIALYNTTHLLSFNEPDDCNGQSGQYGNPKLCVIDEAVKWHKNLMKTGMRMISPGGREEAPFGWLKDFYKKATEQDVRIDVIAVHWYDWGSNPTVNTNPTALQVFNRFKAYLTNVHNLYGLPIWITEFNANPARSQAINAGFLELALPYLESLDYIERYCWFPFNTGTHFTGWNEATNAPSDTTPSLVGTIYKNINNATPVASSPSIPEATLDQNNNLNLVQFPNVALNKPATANTSFSAAYLPALAVNGDTTSSTLLWVANIGNTGSANYTPLPAWIEVDLQGSYTVDSFRIFETSSAVKDFNFQVWDATLNAGAGGWSNALTVTGNPASPLITYKTINPVTTTKVRLYITAHNSTTLIRMVELEVFGKPAATLAAPQFEGQKFSIYPNPVANNILNISGEQEVQSVAVFTILGAKINVPYENGQLSVHDLAPGVYFLKINNKYSYKFIKK</sequence>
<dbReference type="Gene3D" id="3.20.20.80">
    <property type="entry name" value="Glycosidases"/>
    <property type="match status" value="1"/>
</dbReference>
<feature type="domain" description="F5/8 type C" evidence="3">
    <location>
        <begin position="547"/>
        <end position="704"/>
    </location>
</feature>
<evidence type="ECO:0000256" key="2">
    <source>
        <dbReference type="SAM" id="SignalP"/>
    </source>
</evidence>
<dbReference type="Proteomes" id="UP000291124">
    <property type="component" value="Chromosome"/>
</dbReference>
<evidence type="ECO:0000313" key="4">
    <source>
        <dbReference type="EMBL" id="QBN20378.1"/>
    </source>
</evidence>
<dbReference type="PROSITE" id="PS50022">
    <property type="entry name" value="FA58C_3"/>
    <property type="match status" value="1"/>
</dbReference>
<evidence type="ECO:0000259" key="3">
    <source>
        <dbReference type="PROSITE" id="PS50022"/>
    </source>
</evidence>
<dbReference type="SUPFAM" id="SSF49785">
    <property type="entry name" value="Galactose-binding domain-like"/>
    <property type="match status" value="1"/>
</dbReference>
<dbReference type="Pfam" id="PF11790">
    <property type="entry name" value="Glyco_hydro_cc"/>
    <property type="match status" value="1"/>
</dbReference>
<dbReference type="Pfam" id="PF00754">
    <property type="entry name" value="F5_F8_type_C"/>
    <property type="match status" value="1"/>
</dbReference>
<dbReference type="RefSeq" id="WP_133277878.1">
    <property type="nucleotide sequence ID" value="NZ_CP037933.1"/>
</dbReference>
<dbReference type="InterPro" id="IPR008979">
    <property type="entry name" value="Galactose-bd-like_sf"/>
</dbReference>
<dbReference type="PANTHER" id="PTHR34154:SF3">
    <property type="entry name" value="ALKALI-SENSITIVE LINKAGE PROTEIN 1"/>
    <property type="match status" value="1"/>
</dbReference>
<keyword evidence="5" id="KW-1185">Reference proteome</keyword>
<feature type="signal peptide" evidence="2">
    <location>
        <begin position="1"/>
        <end position="21"/>
    </location>
</feature>
<proteinExistence type="predicted"/>
<keyword evidence="1 2" id="KW-0732">Signal</keyword>
<dbReference type="InterPro" id="IPR017853">
    <property type="entry name" value="GH"/>
</dbReference>
<dbReference type="KEGG" id="fnk:E1750_16800"/>
<dbReference type="InterPro" id="IPR024655">
    <property type="entry name" value="Asl1_glyco_hydro_catalytic"/>
</dbReference>
<dbReference type="InterPro" id="IPR053183">
    <property type="entry name" value="ASL1"/>
</dbReference>
<dbReference type="OrthoDB" id="9809583at2"/>
<dbReference type="AlphaFoldDB" id="A0A4P6YDJ3"/>
<dbReference type="EMBL" id="CP037933">
    <property type="protein sequence ID" value="QBN20378.1"/>
    <property type="molecule type" value="Genomic_DNA"/>
</dbReference>
<dbReference type="Gene3D" id="2.60.20.10">
    <property type="entry name" value="Crystallins"/>
    <property type="match status" value="1"/>
</dbReference>
<evidence type="ECO:0000256" key="1">
    <source>
        <dbReference type="ARBA" id="ARBA00022729"/>
    </source>
</evidence>
<name>A0A4P6YDJ3_9FLAO</name>
<dbReference type="Gene3D" id="2.60.120.260">
    <property type="entry name" value="Galactose-binding domain-like"/>
    <property type="match status" value="1"/>
</dbReference>